<dbReference type="Gene3D" id="3.10.50.40">
    <property type="match status" value="1"/>
</dbReference>
<name>A0ABY5J0R0_9BACT</name>
<dbReference type="InterPro" id="IPR046357">
    <property type="entry name" value="PPIase_dom_sf"/>
</dbReference>
<gene>
    <name evidence="1" type="ORF">NPA09_03055</name>
</gene>
<organism evidence="1 2">
    <name type="scientific">Mycoplasmopsis equigenitalium</name>
    <dbReference type="NCBI Taxonomy" id="114883"/>
    <lineage>
        <taxon>Bacteria</taxon>
        <taxon>Bacillati</taxon>
        <taxon>Mycoplasmatota</taxon>
        <taxon>Mycoplasmoidales</taxon>
        <taxon>Metamycoplasmataceae</taxon>
        <taxon>Mycoplasmopsis</taxon>
    </lineage>
</organism>
<accession>A0ABY5J0R0</accession>
<evidence type="ECO:0000313" key="2">
    <source>
        <dbReference type="Proteomes" id="UP001059576"/>
    </source>
</evidence>
<dbReference type="Gene3D" id="1.10.3120.10">
    <property type="entry name" value="Trigger factor, C-terminal domain"/>
    <property type="match status" value="1"/>
</dbReference>
<dbReference type="InterPro" id="IPR037041">
    <property type="entry name" value="Trigger_fac_C_sf"/>
</dbReference>
<proteinExistence type="predicted"/>
<dbReference type="Proteomes" id="UP001059576">
    <property type="component" value="Chromosome"/>
</dbReference>
<protein>
    <recommendedName>
        <fullName evidence="3">Trigger factor</fullName>
    </recommendedName>
</protein>
<keyword evidence="2" id="KW-1185">Reference proteome</keyword>
<evidence type="ECO:0000313" key="1">
    <source>
        <dbReference type="EMBL" id="UUD36852.1"/>
    </source>
</evidence>
<dbReference type="EMBL" id="CP101808">
    <property type="protein sequence ID" value="UUD36852.1"/>
    <property type="molecule type" value="Genomic_DNA"/>
</dbReference>
<sequence>MIVPGTELIWSSKIEGDELKDILTTLKGKYGDTWNTTNKNGSRWFLYETYANDLAKKVREEKKKENKLVRFIDSSFEYKFINDYIDLSIQYSEYALSDKSVIVRLKDNSIELPVVNQKHIDEIIENMEYEQAKFTPVKAKITQKHAILADITVFNNGQEIKELSVQNKQLIVARIDDEFGMLSNILGMKKGETKDFVFTPQNEKFKEISLNCKVSIYEVYDIKKPALDDKYVKTLKIKDVNTIAEFKAFLHLQQKLEVMEKFMTNYLKKISPEIINISKIDIPASFINCFYIANSLKEQVRINKEFGGLKNYLSISKITEEQLNEGIWRYSTLEAMYEILKFEIHSKYVYKRDEKLFKEFEETVVKAHNKVDFDIRDDFNYKQKMGNSYQILETFLAIVSLSNQVFYKEHFKDKKFPFI</sequence>
<reference evidence="1" key="1">
    <citation type="submission" date="2022-07" db="EMBL/GenBank/DDBJ databases">
        <title>Complete genome of Mycoplasma equigenitalium type strain T37.</title>
        <authorList>
            <person name="Spergser J."/>
        </authorList>
    </citation>
    <scope>NUCLEOTIDE SEQUENCE</scope>
    <source>
        <strain evidence="1">T37</strain>
    </source>
</reference>
<evidence type="ECO:0008006" key="3">
    <source>
        <dbReference type="Google" id="ProtNLM"/>
    </source>
</evidence>
<dbReference type="RefSeq" id="WP_129722964.1">
    <property type="nucleotide sequence ID" value="NZ_CP101808.1"/>
</dbReference>